<name>A0AAJ1TV56_9ACTN</name>
<proteinExistence type="predicted"/>
<evidence type="ECO:0000259" key="1">
    <source>
        <dbReference type="PROSITE" id="PS51186"/>
    </source>
</evidence>
<dbReference type="InterPro" id="IPR000182">
    <property type="entry name" value="GNAT_dom"/>
</dbReference>
<dbReference type="Gene3D" id="3.40.630.30">
    <property type="match status" value="1"/>
</dbReference>
<dbReference type="Pfam" id="PF13302">
    <property type="entry name" value="Acetyltransf_3"/>
    <property type="match status" value="1"/>
</dbReference>
<gene>
    <name evidence="2" type="ORF">QE405_000134</name>
</gene>
<dbReference type="InterPro" id="IPR051531">
    <property type="entry name" value="N-acetyltransferase"/>
</dbReference>
<evidence type="ECO:0000313" key="3">
    <source>
        <dbReference type="Proteomes" id="UP001239215"/>
    </source>
</evidence>
<feature type="domain" description="N-acetyltransferase" evidence="1">
    <location>
        <begin position="13"/>
        <end position="171"/>
    </location>
</feature>
<organism evidence="2 3">
    <name type="scientific">Nocardioides zeae</name>
    <dbReference type="NCBI Taxonomy" id="1457234"/>
    <lineage>
        <taxon>Bacteria</taxon>
        <taxon>Bacillati</taxon>
        <taxon>Actinomycetota</taxon>
        <taxon>Actinomycetes</taxon>
        <taxon>Propionibacteriales</taxon>
        <taxon>Nocardioidaceae</taxon>
        <taxon>Nocardioides</taxon>
    </lineage>
</organism>
<dbReference type="InterPro" id="IPR016181">
    <property type="entry name" value="Acyl_CoA_acyltransferase"/>
</dbReference>
<dbReference type="SUPFAM" id="SSF55729">
    <property type="entry name" value="Acyl-CoA N-acyltransferases (Nat)"/>
    <property type="match status" value="1"/>
</dbReference>
<dbReference type="Proteomes" id="UP001239215">
    <property type="component" value="Unassembled WGS sequence"/>
</dbReference>
<dbReference type="PROSITE" id="PS51186">
    <property type="entry name" value="GNAT"/>
    <property type="match status" value="1"/>
</dbReference>
<dbReference type="AlphaFoldDB" id="A0AAJ1TV56"/>
<protein>
    <submittedName>
        <fullName evidence="2">RimJ/RimL family protein N-acetyltransferase</fullName>
    </submittedName>
</protein>
<evidence type="ECO:0000313" key="2">
    <source>
        <dbReference type="EMBL" id="MDQ1102850.1"/>
    </source>
</evidence>
<reference evidence="2" key="1">
    <citation type="submission" date="2023-07" db="EMBL/GenBank/DDBJ databases">
        <title>Functional and genomic diversity of the sorghum phyllosphere microbiome.</title>
        <authorList>
            <person name="Shade A."/>
        </authorList>
    </citation>
    <scope>NUCLEOTIDE SEQUENCE</scope>
    <source>
        <strain evidence="2">SORGH_AS_1067</strain>
    </source>
</reference>
<comment type="caution">
    <text evidence="2">The sequence shown here is derived from an EMBL/GenBank/DDBJ whole genome shotgun (WGS) entry which is preliminary data.</text>
</comment>
<dbReference type="EMBL" id="JAUTAN010000001">
    <property type="protein sequence ID" value="MDQ1102850.1"/>
    <property type="molecule type" value="Genomic_DNA"/>
</dbReference>
<accession>A0AAJ1TV56</accession>
<dbReference type="PANTHER" id="PTHR43792:SF1">
    <property type="entry name" value="N-ACETYLTRANSFERASE DOMAIN-CONTAINING PROTEIN"/>
    <property type="match status" value="1"/>
</dbReference>
<dbReference type="PANTHER" id="PTHR43792">
    <property type="entry name" value="GNAT FAMILY, PUTATIVE (AFU_ORTHOLOGUE AFUA_3G00765)-RELATED-RELATED"/>
    <property type="match status" value="1"/>
</dbReference>
<dbReference type="GO" id="GO:0016747">
    <property type="term" value="F:acyltransferase activity, transferring groups other than amino-acyl groups"/>
    <property type="evidence" value="ECO:0007669"/>
    <property type="project" value="InterPro"/>
</dbReference>
<sequence length="176" mass="19657">MVRLPVTLTTPRLRLRALTVKDAARLVHLHAEAHVQAWLGTFDLTAASARLERFEQQWAEFGYGMFAVESVDRQFMGRCGFVHWPEMGDSGETEIGWALGSAWVGRGFATEAARACLSWFWARDRTVEKVTAMIAPGNQASVAVAESVGLRHERSDVFRGNPIEVYSVTRKSSFAR</sequence>